<gene>
    <name evidence="4" type="ORF">SAMN05443507_10844</name>
</gene>
<name>A0A1M6PIN4_9BACL</name>
<dbReference type="RefSeq" id="WP_072873634.1">
    <property type="nucleotide sequence ID" value="NZ_FRAF01000008.1"/>
</dbReference>
<feature type="binding site" evidence="3">
    <location>
        <position position="128"/>
    </location>
    <ligand>
        <name>a divalent metal cation</name>
        <dbReference type="ChEBI" id="CHEBI:60240"/>
        <label>2</label>
    </ligand>
</feature>
<dbReference type="STRING" id="1830138.SAMN05443507_10844"/>
<evidence type="ECO:0000256" key="3">
    <source>
        <dbReference type="PIRSR" id="PIRSR005902-1"/>
    </source>
</evidence>
<dbReference type="GO" id="GO:0004536">
    <property type="term" value="F:DNA nuclease activity"/>
    <property type="evidence" value="ECO:0007669"/>
    <property type="project" value="InterPro"/>
</dbReference>
<dbReference type="Proteomes" id="UP000184016">
    <property type="component" value="Unassembled WGS sequence"/>
</dbReference>
<dbReference type="OrthoDB" id="9810005at2"/>
<organism evidence="4 5">
    <name type="scientific">Alicyclobacillus tolerans</name>
    <dbReference type="NCBI Taxonomy" id="90970"/>
    <lineage>
        <taxon>Bacteria</taxon>
        <taxon>Bacillati</taxon>
        <taxon>Bacillota</taxon>
        <taxon>Bacilli</taxon>
        <taxon>Bacillales</taxon>
        <taxon>Alicyclobacillaceae</taxon>
        <taxon>Alicyclobacillus</taxon>
    </lineage>
</organism>
<dbReference type="Pfam" id="PF01026">
    <property type="entry name" value="TatD_DNase"/>
    <property type="match status" value="1"/>
</dbReference>
<feature type="binding site" evidence="3">
    <location>
        <position position="203"/>
    </location>
    <ligand>
        <name>a divalent metal cation</name>
        <dbReference type="ChEBI" id="CHEBI:60240"/>
        <label>1</label>
    </ligand>
</feature>
<dbReference type="CDD" id="cd01310">
    <property type="entry name" value="TatD_DNAse"/>
    <property type="match status" value="1"/>
</dbReference>
<dbReference type="GO" id="GO:0016788">
    <property type="term" value="F:hydrolase activity, acting on ester bonds"/>
    <property type="evidence" value="ECO:0007669"/>
    <property type="project" value="InterPro"/>
</dbReference>
<dbReference type="SUPFAM" id="SSF51556">
    <property type="entry name" value="Metallo-dependent hydrolases"/>
    <property type="match status" value="1"/>
</dbReference>
<evidence type="ECO:0000313" key="5">
    <source>
        <dbReference type="Proteomes" id="UP000184016"/>
    </source>
</evidence>
<dbReference type="InterPro" id="IPR001130">
    <property type="entry name" value="TatD-like"/>
</dbReference>
<feature type="binding site" evidence="3">
    <location>
        <position position="153"/>
    </location>
    <ligand>
        <name>a divalent metal cation</name>
        <dbReference type="ChEBI" id="CHEBI:60240"/>
        <label>2</label>
    </ligand>
</feature>
<feature type="binding site" evidence="3">
    <location>
        <position position="8"/>
    </location>
    <ligand>
        <name>a divalent metal cation</name>
        <dbReference type="ChEBI" id="CHEBI:60240"/>
        <label>1</label>
    </ligand>
</feature>
<feature type="binding site" evidence="3">
    <location>
        <position position="6"/>
    </location>
    <ligand>
        <name>a divalent metal cation</name>
        <dbReference type="ChEBI" id="CHEBI:60240"/>
        <label>1</label>
    </ligand>
</feature>
<feature type="binding site" evidence="3">
    <location>
        <position position="92"/>
    </location>
    <ligand>
        <name>a divalent metal cation</name>
        <dbReference type="ChEBI" id="CHEBI:60240"/>
        <label>1</label>
    </ligand>
</feature>
<dbReference type="GO" id="GO:0046872">
    <property type="term" value="F:metal ion binding"/>
    <property type="evidence" value="ECO:0007669"/>
    <property type="project" value="UniProtKB-KW"/>
</dbReference>
<protein>
    <submittedName>
        <fullName evidence="4">TatD DNase family protein</fullName>
    </submittedName>
</protein>
<evidence type="ECO:0000256" key="1">
    <source>
        <dbReference type="ARBA" id="ARBA00022723"/>
    </source>
</evidence>
<reference evidence="5" key="1">
    <citation type="submission" date="2016-11" db="EMBL/GenBank/DDBJ databases">
        <authorList>
            <person name="Varghese N."/>
            <person name="Submissions S."/>
        </authorList>
    </citation>
    <scope>NUCLEOTIDE SEQUENCE [LARGE SCALE GENOMIC DNA]</scope>
    <source>
        <strain evidence="5">USBA-503</strain>
    </source>
</reference>
<proteinExistence type="predicted"/>
<keyword evidence="5" id="KW-1185">Reference proteome</keyword>
<sequence length="264" mass="29266">MLFDTHCHLMDDRFREDLPHVIERARAVGVTEIVVPGVDVESSRKALEIAEAYSGVYAAVGIHPEAVGRVSDDDYAAIETMAAHPRVVAIGEIGLDYYWDAAPRDVQRAAFVRQIEMARRLQLPVIVHNRESTGDVLQCLQEAHVEEVGGIMHCFNGSEETAKICLAMGMYLSFGGPITFKNARNVQAVASTVPRDRLLVETDAPYLTPHPHRGTRNEPAYVQLVAQRLAQAQGISYEQICDYTRANALRLFMKIGEGEGQRHG</sequence>
<dbReference type="InterPro" id="IPR018228">
    <property type="entry name" value="DNase_TatD-rel_CS"/>
</dbReference>
<evidence type="ECO:0000313" key="4">
    <source>
        <dbReference type="EMBL" id="SHK07791.1"/>
    </source>
</evidence>
<evidence type="ECO:0000256" key="2">
    <source>
        <dbReference type="ARBA" id="ARBA00022801"/>
    </source>
</evidence>
<dbReference type="PROSITE" id="PS01091">
    <property type="entry name" value="TATD_3"/>
    <property type="match status" value="1"/>
</dbReference>
<accession>A0A1M6PIN4</accession>
<dbReference type="PIRSF" id="PIRSF005902">
    <property type="entry name" value="DNase_TatD"/>
    <property type="match status" value="1"/>
</dbReference>
<dbReference type="InterPro" id="IPR015991">
    <property type="entry name" value="TatD/YcfH-like"/>
</dbReference>
<dbReference type="NCBIfam" id="TIGR00010">
    <property type="entry name" value="YchF/TatD family DNA exonuclease"/>
    <property type="match status" value="1"/>
</dbReference>
<dbReference type="PANTHER" id="PTHR46124">
    <property type="entry name" value="D-AMINOACYL-TRNA DEACYLASE"/>
    <property type="match status" value="1"/>
</dbReference>
<dbReference type="AlphaFoldDB" id="A0A1M6PIN4"/>
<dbReference type="EMBL" id="FRAF01000008">
    <property type="protein sequence ID" value="SHK07791.1"/>
    <property type="molecule type" value="Genomic_DNA"/>
</dbReference>
<dbReference type="GO" id="GO:0005829">
    <property type="term" value="C:cytosol"/>
    <property type="evidence" value="ECO:0007669"/>
    <property type="project" value="TreeGrafter"/>
</dbReference>
<dbReference type="Gene3D" id="3.20.20.140">
    <property type="entry name" value="Metal-dependent hydrolases"/>
    <property type="match status" value="1"/>
</dbReference>
<keyword evidence="1 3" id="KW-0479">Metal-binding</keyword>
<keyword evidence="2" id="KW-0378">Hydrolase</keyword>
<dbReference type="InterPro" id="IPR032466">
    <property type="entry name" value="Metal_Hydrolase"/>
</dbReference>
<dbReference type="PANTHER" id="PTHR46124:SF2">
    <property type="entry name" value="D-AMINOACYL-TRNA DEACYLASE"/>
    <property type="match status" value="1"/>
</dbReference>
<dbReference type="FunFam" id="3.20.20.140:FF:000005">
    <property type="entry name" value="TatD family hydrolase"/>
    <property type="match status" value="1"/>
</dbReference>